<accession>A0A5C8ZP14</accession>
<organism evidence="4 5">
    <name type="scientific">Parahaliea maris</name>
    <dbReference type="NCBI Taxonomy" id="2716870"/>
    <lineage>
        <taxon>Bacteria</taxon>
        <taxon>Pseudomonadati</taxon>
        <taxon>Pseudomonadota</taxon>
        <taxon>Gammaproteobacteria</taxon>
        <taxon>Cellvibrionales</taxon>
        <taxon>Halieaceae</taxon>
        <taxon>Parahaliea</taxon>
    </lineage>
</organism>
<sequence>MKRFRSLTAVFAVTFTGSIAFAAAAQDIAIMPPGPIGATTGTGPYPARAIYDKSLQTDTLYFPVSLPQEPMPLLLWGNGGCRDNGLRYSQFLREVASHGFFVIASGHPRFEREVRPRGTPKDDSAPDPLSALPDTTVEQILAAIDWADQQNRDESSPYFRKIDTGRIGVMGTSCGGLQAIAALKDKRLKTGIAFNSGVLTEPPPGVMDRNANLYVKKEELAELQGPVAYINGGPSDIAYRNALDDFDRLTHVPVFFAENGVGHGGTYLFDEHGGEYAGVAIAWMSWQLKDDKKAGEWFVGSDCQLCTSEGWSVKKKGIDG</sequence>
<evidence type="ECO:0000313" key="5">
    <source>
        <dbReference type="Proteomes" id="UP000321039"/>
    </source>
</evidence>
<dbReference type="Proteomes" id="UP000321039">
    <property type="component" value="Unassembled WGS sequence"/>
</dbReference>
<feature type="region of interest" description="Disordered" evidence="1">
    <location>
        <begin position="111"/>
        <end position="130"/>
    </location>
</feature>
<reference evidence="4 5" key="1">
    <citation type="submission" date="2019-08" db="EMBL/GenBank/DDBJ databases">
        <title>Parahaliea maris sp. nov., isolated from the surface seawater.</title>
        <authorList>
            <person name="Liu Y."/>
        </authorList>
    </citation>
    <scope>NUCLEOTIDE SEQUENCE [LARGE SCALE GENOMIC DNA]</scope>
    <source>
        <strain evidence="4 5">HSLHS9</strain>
    </source>
</reference>
<proteinExistence type="predicted"/>
<evidence type="ECO:0000256" key="1">
    <source>
        <dbReference type="SAM" id="MobiDB-lite"/>
    </source>
</evidence>
<keyword evidence="5" id="KW-1185">Reference proteome</keyword>
<feature type="chain" id="PRO_5022690964" description="PET hydrolase/cutinase-like domain-containing protein" evidence="2">
    <location>
        <begin position="23"/>
        <end position="320"/>
    </location>
</feature>
<evidence type="ECO:0000259" key="3">
    <source>
        <dbReference type="Pfam" id="PF12740"/>
    </source>
</evidence>
<name>A0A5C8ZP14_9GAMM</name>
<feature type="domain" description="PET hydrolase/cutinase-like" evidence="3">
    <location>
        <begin position="132"/>
        <end position="192"/>
    </location>
</feature>
<feature type="signal peptide" evidence="2">
    <location>
        <begin position="1"/>
        <end position="22"/>
    </location>
</feature>
<dbReference type="InterPro" id="IPR029058">
    <property type="entry name" value="AB_hydrolase_fold"/>
</dbReference>
<protein>
    <recommendedName>
        <fullName evidence="3">PET hydrolase/cutinase-like domain-containing protein</fullName>
    </recommendedName>
</protein>
<dbReference type="PANTHER" id="PTHR33428:SF14">
    <property type="entry name" value="CARBOXYLESTERASE TYPE B DOMAIN-CONTAINING PROTEIN"/>
    <property type="match status" value="1"/>
</dbReference>
<keyword evidence="2" id="KW-0732">Signal</keyword>
<dbReference type="EMBL" id="VRZA01000008">
    <property type="protein sequence ID" value="TXS90256.1"/>
    <property type="molecule type" value="Genomic_DNA"/>
</dbReference>
<dbReference type="RefSeq" id="WP_187276634.1">
    <property type="nucleotide sequence ID" value="NZ_VRZA01000008.1"/>
</dbReference>
<feature type="compositionally biased region" description="Basic and acidic residues" evidence="1">
    <location>
        <begin position="111"/>
        <end position="124"/>
    </location>
</feature>
<evidence type="ECO:0000256" key="2">
    <source>
        <dbReference type="SAM" id="SignalP"/>
    </source>
</evidence>
<dbReference type="InterPro" id="IPR041127">
    <property type="entry name" value="PET_hydrolase/cutinase-like"/>
</dbReference>
<dbReference type="Pfam" id="PF12740">
    <property type="entry name" value="PETase"/>
    <property type="match status" value="1"/>
</dbReference>
<comment type="caution">
    <text evidence="4">The sequence shown here is derived from an EMBL/GenBank/DDBJ whole genome shotgun (WGS) entry which is preliminary data.</text>
</comment>
<dbReference type="AlphaFoldDB" id="A0A5C8ZP14"/>
<gene>
    <name evidence="4" type="ORF">FV139_18535</name>
</gene>
<dbReference type="Gene3D" id="3.40.50.1820">
    <property type="entry name" value="alpha/beta hydrolase"/>
    <property type="match status" value="1"/>
</dbReference>
<evidence type="ECO:0000313" key="4">
    <source>
        <dbReference type="EMBL" id="TXS90256.1"/>
    </source>
</evidence>
<dbReference type="SUPFAM" id="SSF53474">
    <property type="entry name" value="alpha/beta-Hydrolases"/>
    <property type="match status" value="1"/>
</dbReference>
<dbReference type="PANTHER" id="PTHR33428">
    <property type="entry name" value="CHLOROPHYLLASE-2, CHLOROPLASTIC"/>
    <property type="match status" value="1"/>
</dbReference>